<feature type="compositionally biased region" description="Low complexity" evidence="1">
    <location>
        <begin position="41"/>
        <end position="60"/>
    </location>
</feature>
<evidence type="ECO:0000256" key="2">
    <source>
        <dbReference type="SAM" id="Phobius"/>
    </source>
</evidence>
<evidence type="ECO:0000313" key="3">
    <source>
        <dbReference type="EMBL" id="QKJ18145.1"/>
    </source>
</evidence>
<keyword evidence="2" id="KW-1133">Transmembrane helix</keyword>
<evidence type="ECO:0000256" key="1">
    <source>
        <dbReference type="SAM" id="MobiDB-lite"/>
    </source>
</evidence>
<feature type="region of interest" description="Disordered" evidence="1">
    <location>
        <begin position="37"/>
        <end position="86"/>
    </location>
</feature>
<evidence type="ECO:0000313" key="4">
    <source>
        <dbReference type="Proteomes" id="UP000502498"/>
    </source>
</evidence>
<name>A0A7D4U2Q3_9MICO</name>
<sequence length="234" mass="24603">MDEGSLVELRALRERAYGRDADIDDPADLERLRELEERSRASVAVAAERPGDTTGASAPAAPAPAAPAPAAPAKGEETPAATAASPGPRRRRAWWWALSLVVTAVTASLVTAWLLAPDARVASLEIDRETPWPTHVLGDRVSNSAVYEPFHGVSPIAVFEGPQAPAPCLYLVTWFAGGAEFLSRGSCTVGGFPATVALTVDASSPDELRDAFGLGTSVQFVLDEARVSVYVDAP</sequence>
<protein>
    <submittedName>
        <fullName evidence="3">Uncharacterized protein</fullName>
    </submittedName>
</protein>
<dbReference type="EMBL" id="CP054038">
    <property type="protein sequence ID" value="QKJ18145.1"/>
    <property type="molecule type" value="Genomic_DNA"/>
</dbReference>
<reference evidence="3 4" key="1">
    <citation type="submission" date="2020-05" db="EMBL/GenBank/DDBJ databases">
        <title>Strain PA2F3 complete genome.</title>
        <authorList>
            <person name="Kim Y.-S."/>
            <person name="Kim S.-J."/>
            <person name="Jung H.-k."/>
            <person name="Kim S.-E."/>
            <person name="Kim K.-H."/>
        </authorList>
    </citation>
    <scope>NUCLEOTIDE SEQUENCE [LARGE SCALE GENOMIC DNA]</scope>
    <source>
        <strain evidence="3 4">PA2F3</strain>
    </source>
</reference>
<feature type="compositionally biased region" description="Pro residues" evidence="1">
    <location>
        <begin position="61"/>
        <end position="70"/>
    </location>
</feature>
<keyword evidence="2" id="KW-0812">Transmembrane</keyword>
<dbReference type="RefSeq" id="WP_172988525.1">
    <property type="nucleotide sequence ID" value="NZ_CP054038.1"/>
</dbReference>
<dbReference type="AlphaFoldDB" id="A0A7D4U2Q3"/>
<feature type="transmembrane region" description="Helical" evidence="2">
    <location>
        <begin position="93"/>
        <end position="116"/>
    </location>
</feature>
<organism evidence="3 4">
    <name type="scientific">Microbacterium hominis</name>
    <dbReference type="NCBI Taxonomy" id="162426"/>
    <lineage>
        <taxon>Bacteria</taxon>
        <taxon>Bacillati</taxon>
        <taxon>Actinomycetota</taxon>
        <taxon>Actinomycetes</taxon>
        <taxon>Micrococcales</taxon>
        <taxon>Microbacteriaceae</taxon>
        <taxon>Microbacterium</taxon>
    </lineage>
</organism>
<proteinExistence type="predicted"/>
<accession>A0A7D4U2Q3</accession>
<dbReference type="Proteomes" id="UP000502498">
    <property type="component" value="Chromosome"/>
</dbReference>
<gene>
    <name evidence="3" type="ORF">HQM25_01090</name>
</gene>
<keyword evidence="2" id="KW-0472">Membrane</keyword>